<reference evidence="4" key="1">
    <citation type="journal article" date="2012" name="MBio">
        <title>Comparative genome analysis of Trichophyton rubrum and related dermatophytes reveals candidate genes involved in infection.</title>
        <authorList>
            <person name="Martinez D.A."/>
            <person name="Oliver B.G."/>
            <person name="Graeser Y."/>
            <person name="Goldberg J.M."/>
            <person name="Li W."/>
            <person name="Martinez-Rossi N.M."/>
            <person name="Monod M."/>
            <person name="Shelest E."/>
            <person name="Barton R.C."/>
            <person name="Birch E."/>
            <person name="Brakhage A.A."/>
            <person name="Chen Z."/>
            <person name="Gurr S.J."/>
            <person name="Heiman D."/>
            <person name="Heitman J."/>
            <person name="Kosti I."/>
            <person name="Rossi A."/>
            <person name="Saif S."/>
            <person name="Samalova M."/>
            <person name="Saunders C.W."/>
            <person name="Shea T."/>
            <person name="Summerbell R.C."/>
            <person name="Xu J."/>
            <person name="Young S."/>
            <person name="Zeng Q."/>
            <person name="Birren B.W."/>
            <person name="Cuomo C.A."/>
            <person name="White T.C."/>
        </authorList>
    </citation>
    <scope>NUCLEOTIDE SEQUENCE [LARGE SCALE GENOMIC DNA]</scope>
    <source>
        <strain evidence="4">ATCC MYA-4605 / CBS 113480</strain>
    </source>
</reference>
<proteinExistence type="predicted"/>
<dbReference type="STRING" id="554155.C5FR11"/>
<feature type="transmembrane region" description="Helical" evidence="2">
    <location>
        <begin position="257"/>
        <end position="285"/>
    </location>
</feature>
<dbReference type="OrthoDB" id="4174025at2759"/>
<dbReference type="HOGENOM" id="CLU_455581_0_0_1"/>
<feature type="compositionally biased region" description="Basic and acidic residues" evidence="1">
    <location>
        <begin position="220"/>
        <end position="232"/>
    </location>
</feature>
<dbReference type="eggNOG" id="ENOG502S0CM">
    <property type="taxonomic scope" value="Eukaryota"/>
</dbReference>
<evidence type="ECO:0000256" key="2">
    <source>
        <dbReference type="SAM" id="Phobius"/>
    </source>
</evidence>
<keyword evidence="4" id="KW-1185">Reference proteome</keyword>
<dbReference type="VEuPathDB" id="FungiDB:MCYG_05133"/>
<keyword evidence="2" id="KW-1133">Transmembrane helix</keyword>
<feature type="compositionally biased region" description="Polar residues" evidence="1">
    <location>
        <begin position="74"/>
        <end position="87"/>
    </location>
</feature>
<evidence type="ECO:0000313" key="3">
    <source>
        <dbReference type="EMBL" id="EEQ32314.1"/>
    </source>
</evidence>
<gene>
    <name evidence="3" type="ORF">MCYG_05133</name>
</gene>
<accession>C5FR11</accession>
<feature type="region of interest" description="Disordered" evidence="1">
    <location>
        <begin position="55"/>
        <end position="142"/>
    </location>
</feature>
<sequence>MTSEPAMEEEDGRPSSPMSSTSWAVVGEPDSRSHNRPIGANRISFIRNSMISDTLSVDSNYGSSEGSITDVDEISSTSETPSLVTPSLTHTDDDYDDVEHEYEDEDELDGGSSVAIPSGWGSTPDLVNEEYGEGQRVAEGSRVYMQSDGWVSTSSLDELDNEDQDDEAPEVQGDEDSASTPIRFSQLNRLSEADRAALPEVISTPRYDALRNNAMSPPRPKPETGNHQDPIKQQKCPKQKTFLMKFMSLLDENMHEVIIPFMMLVICLFMAISLVMALGSVFMYLQPVAVVVFQGCAQLLGLSSRAHESVATGTIQTIITPIATPVLCENSPVFSTSPEGVQYLGSNSRARQNMDDFISQLSCANIQSKEETEDVQVHVVGDYHVIVRLPARLASGKNVSKFDIKVTRADKSLLFDLYKLFDGVFALRLAPEDAYGPINVIVSSRSRPAINKTTNVDFGTPWLKIASWKKATQSLSLALRKNLSDAQNELPKVYIKLTFDFKNFRDIWGRNINQTTPINDSLHDIINLARNAVTKSKTLSNSLYHYAMRRLDSPLSKLKQKAKSAQQAVHGILSAAQERASRAQVPTFGFSLGAKSRDV</sequence>
<feature type="compositionally biased region" description="Polar residues" evidence="1">
    <location>
        <begin position="55"/>
        <end position="67"/>
    </location>
</feature>
<dbReference type="OMA" id="HSGHASD"/>
<feature type="compositionally biased region" description="Acidic residues" evidence="1">
    <location>
        <begin position="157"/>
        <end position="177"/>
    </location>
</feature>
<dbReference type="AlphaFoldDB" id="C5FR11"/>
<feature type="region of interest" description="Disordered" evidence="1">
    <location>
        <begin position="1"/>
        <end position="38"/>
    </location>
</feature>
<evidence type="ECO:0000313" key="4">
    <source>
        <dbReference type="Proteomes" id="UP000002035"/>
    </source>
</evidence>
<dbReference type="Proteomes" id="UP000002035">
    <property type="component" value="Unassembled WGS sequence"/>
</dbReference>
<feature type="compositionally biased region" description="Acidic residues" evidence="1">
    <location>
        <begin position="93"/>
        <end position="109"/>
    </location>
</feature>
<protein>
    <submittedName>
        <fullName evidence="3">Uncharacterized protein</fullName>
    </submittedName>
</protein>
<evidence type="ECO:0000256" key="1">
    <source>
        <dbReference type="SAM" id="MobiDB-lite"/>
    </source>
</evidence>
<feature type="region of interest" description="Disordered" evidence="1">
    <location>
        <begin position="155"/>
        <end position="181"/>
    </location>
</feature>
<dbReference type="EMBL" id="DS995705">
    <property type="protein sequence ID" value="EEQ32314.1"/>
    <property type="molecule type" value="Genomic_DNA"/>
</dbReference>
<feature type="region of interest" description="Disordered" evidence="1">
    <location>
        <begin position="207"/>
        <end position="235"/>
    </location>
</feature>
<name>C5FR11_ARTOC</name>
<feature type="compositionally biased region" description="Acidic residues" evidence="1">
    <location>
        <begin position="1"/>
        <end position="11"/>
    </location>
</feature>
<dbReference type="GeneID" id="9231021"/>
<keyword evidence="2" id="KW-0472">Membrane</keyword>
<organism evidence="3 4">
    <name type="scientific">Arthroderma otae (strain ATCC MYA-4605 / CBS 113480)</name>
    <name type="common">Microsporum canis</name>
    <dbReference type="NCBI Taxonomy" id="554155"/>
    <lineage>
        <taxon>Eukaryota</taxon>
        <taxon>Fungi</taxon>
        <taxon>Dikarya</taxon>
        <taxon>Ascomycota</taxon>
        <taxon>Pezizomycotina</taxon>
        <taxon>Eurotiomycetes</taxon>
        <taxon>Eurotiomycetidae</taxon>
        <taxon>Onygenales</taxon>
        <taxon>Arthrodermataceae</taxon>
        <taxon>Microsporum</taxon>
    </lineage>
</organism>
<dbReference type="RefSeq" id="XP_002845264.1">
    <property type="nucleotide sequence ID" value="XM_002845218.1"/>
</dbReference>
<keyword evidence="2" id="KW-0812">Transmembrane</keyword>